<name>D8LJ88_ECTSI</name>
<feature type="region of interest" description="Disordered" evidence="7">
    <location>
        <begin position="267"/>
        <end position="447"/>
    </location>
</feature>
<feature type="region of interest" description="Disordered" evidence="7">
    <location>
        <begin position="487"/>
        <end position="644"/>
    </location>
</feature>
<feature type="compositionally biased region" description="Basic and acidic residues" evidence="7">
    <location>
        <begin position="1112"/>
        <end position="1137"/>
    </location>
</feature>
<dbReference type="EMBL" id="FN648420">
    <property type="protein sequence ID" value="CBN76972.1"/>
    <property type="molecule type" value="Genomic_DNA"/>
</dbReference>
<feature type="region of interest" description="Disordered" evidence="7">
    <location>
        <begin position="1077"/>
        <end position="1155"/>
    </location>
</feature>
<dbReference type="GO" id="GO:0016787">
    <property type="term" value="F:hydrolase activity"/>
    <property type="evidence" value="ECO:0007669"/>
    <property type="project" value="UniProtKB-KW"/>
</dbReference>
<reference evidence="10 11" key="1">
    <citation type="journal article" date="2010" name="Nature">
        <title>The Ectocarpus genome and the independent evolution of multicellularity in brown algae.</title>
        <authorList>
            <person name="Cock J.M."/>
            <person name="Sterck L."/>
            <person name="Rouze P."/>
            <person name="Scornet D."/>
            <person name="Allen A.E."/>
            <person name="Amoutzias G."/>
            <person name="Anthouard V."/>
            <person name="Artiguenave F."/>
            <person name="Aury J.M."/>
            <person name="Badger J.H."/>
            <person name="Beszteri B."/>
            <person name="Billiau K."/>
            <person name="Bonnet E."/>
            <person name="Bothwell J.H."/>
            <person name="Bowler C."/>
            <person name="Boyen C."/>
            <person name="Brownlee C."/>
            <person name="Carrano C.J."/>
            <person name="Charrier B."/>
            <person name="Cho G.Y."/>
            <person name="Coelho S.M."/>
            <person name="Collen J."/>
            <person name="Corre E."/>
            <person name="Da Silva C."/>
            <person name="Delage L."/>
            <person name="Delaroque N."/>
            <person name="Dittami S.M."/>
            <person name="Doulbeau S."/>
            <person name="Elias M."/>
            <person name="Farnham G."/>
            <person name="Gachon C.M."/>
            <person name="Gschloessl B."/>
            <person name="Heesch S."/>
            <person name="Jabbari K."/>
            <person name="Jubin C."/>
            <person name="Kawai H."/>
            <person name="Kimura K."/>
            <person name="Kloareg B."/>
            <person name="Kupper F.C."/>
            <person name="Lang D."/>
            <person name="Le Bail A."/>
            <person name="Leblanc C."/>
            <person name="Lerouge P."/>
            <person name="Lohr M."/>
            <person name="Lopez P.J."/>
            <person name="Martens C."/>
            <person name="Maumus F."/>
            <person name="Michel G."/>
            <person name="Miranda-Saavedra D."/>
            <person name="Morales J."/>
            <person name="Moreau H."/>
            <person name="Motomura T."/>
            <person name="Nagasato C."/>
            <person name="Napoli C.A."/>
            <person name="Nelson D.R."/>
            <person name="Nyvall-Collen P."/>
            <person name="Peters A.F."/>
            <person name="Pommier C."/>
            <person name="Potin P."/>
            <person name="Poulain J."/>
            <person name="Quesneville H."/>
            <person name="Read B."/>
            <person name="Rensing S.A."/>
            <person name="Ritter A."/>
            <person name="Rousvoal S."/>
            <person name="Samanta M."/>
            <person name="Samson G."/>
            <person name="Schroeder D.C."/>
            <person name="Segurens B."/>
            <person name="Strittmatter M."/>
            <person name="Tonon T."/>
            <person name="Tregear J.W."/>
            <person name="Valentin K."/>
            <person name="von Dassow P."/>
            <person name="Yamagishi T."/>
            <person name="Van de Peer Y."/>
            <person name="Wincker P."/>
        </authorList>
    </citation>
    <scope>NUCLEOTIDE SEQUENCE [LARGE SCALE GENOMIC DNA]</scope>
    <source>
        <strain evidence="11">Ec32 / CCAP1310/4</strain>
    </source>
</reference>
<dbReference type="InterPro" id="IPR027417">
    <property type="entry name" value="P-loop_NTPase"/>
</dbReference>
<feature type="compositionally biased region" description="Acidic residues" evidence="7">
    <location>
        <begin position="1138"/>
        <end position="1148"/>
    </location>
</feature>
<feature type="compositionally biased region" description="Acidic residues" evidence="7">
    <location>
        <begin position="492"/>
        <end position="510"/>
    </location>
</feature>
<protein>
    <recommendedName>
        <fullName evidence="1">RNA helicase</fullName>
        <ecNumber evidence="1">3.6.4.13</ecNumber>
    </recommendedName>
</protein>
<comment type="similarity">
    <text evidence="6">Belongs to the DEAD box helicase family. DDX46/PRP5 subfamily.</text>
</comment>
<feature type="compositionally biased region" description="Basic and acidic residues" evidence="7">
    <location>
        <begin position="581"/>
        <end position="622"/>
    </location>
</feature>
<feature type="compositionally biased region" description="Acidic residues" evidence="7">
    <location>
        <begin position="335"/>
        <end position="347"/>
    </location>
</feature>
<feature type="compositionally biased region" description="Basic residues" evidence="7">
    <location>
        <begin position="60"/>
        <end position="80"/>
    </location>
</feature>
<keyword evidence="11" id="KW-1185">Reference proteome</keyword>
<organism evidence="10 11">
    <name type="scientific">Ectocarpus siliculosus</name>
    <name type="common">Brown alga</name>
    <name type="synonym">Conferva siliculosa</name>
    <dbReference type="NCBI Taxonomy" id="2880"/>
    <lineage>
        <taxon>Eukaryota</taxon>
        <taxon>Sar</taxon>
        <taxon>Stramenopiles</taxon>
        <taxon>Ochrophyta</taxon>
        <taxon>PX clade</taxon>
        <taxon>Phaeophyceae</taxon>
        <taxon>Ectocarpales</taxon>
        <taxon>Ectocarpaceae</taxon>
        <taxon>Ectocarpus</taxon>
    </lineage>
</organism>
<dbReference type="InterPro" id="IPR014001">
    <property type="entry name" value="Helicase_ATP-bd"/>
</dbReference>
<evidence type="ECO:0000256" key="3">
    <source>
        <dbReference type="ARBA" id="ARBA00022801"/>
    </source>
</evidence>
<dbReference type="FunCoup" id="D8LJ88">
    <property type="interactions" value="288"/>
</dbReference>
<dbReference type="InterPro" id="IPR001650">
    <property type="entry name" value="Helicase_C-like"/>
</dbReference>
<dbReference type="eggNOG" id="KOG0334">
    <property type="taxonomic scope" value="Eukaryota"/>
</dbReference>
<dbReference type="OrthoDB" id="196131at2759"/>
<feature type="compositionally biased region" description="Basic and acidic residues" evidence="7">
    <location>
        <begin position="27"/>
        <end position="59"/>
    </location>
</feature>
<dbReference type="InterPro" id="IPR000629">
    <property type="entry name" value="RNA-helicase_DEAD-box_CS"/>
</dbReference>
<dbReference type="SUPFAM" id="SSF52540">
    <property type="entry name" value="P-loop containing nucleoside triphosphate hydrolases"/>
    <property type="match status" value="1"/>
</dbReference>
<evidence type="ECO:0000256" key="7">
    <source>
        <dbReference type="SAM" id="MobiDB-lite"/>
    </source>
</evidence>
<keyword evidence="5" id="KW-0067">ATP-binding</keyword>
<feature type="compositionally biased region" description="Gly residues" evidence="7">
    <location>
        <begin position="295"/>
        <end position="305"/>
    </location>
</feature>
<dbReference type="InterPro" id="IPR056149">
    <property type="entry name" value="PRP5/DDX46/KHDC4_KH"/>
</dbReference>
<dbReference type="Pfam" id="PF00270">
    <property type="entry name" value="DEAD"/>
    <property type="match status" value="1"/>
</dbReference>
<dbReference type="Proteomes" id="UP000002630">
    <property type="component" value="Linkage Group LG15"/>
</dbReference>
<dbReference type="PROSITE" id="PS00039">
    <property type="entry name" value="DEAD_ATP_HELICASE"/>
    <property type="match status" value="1"/>
</dbReference>
<gene>
    <name evidence="10" type="ORF">Esi_0024_0135</name>
</gene>
<keyword evidence="3" id="KW-0378">Hydrolase</keyword>
<evidence type="ECO:0000256" key="2">
    <source>
        <dbReference type="ARBA" id="ARBA00022741"/>
    </source>
</evidence>
<dbReference type="PANTHER" id="PTHR47958">
    <property type="entry name" value="ATP-DEPENDENT RNA HELICASE DBP3"/>
    <property type="match status" value="1"/>
</dbReference>
<dbReference type="PROSITE" id="PS51192">
    <property type="entry name" value="HELICASE_ATP_BIND_1"/>
    <property type="match status" value="1"/>
</dbReference>
<dbReference type="GO" id="GO:0003676">
    <property type="term" value="F:nucleic acid binding"/>
    <property type="evidence" value="ECO:0007669"/>
    <property type="project" value="InterPro"/>
</dbReference>
<accession>D8LJ88</accession>
<feature type="domain" description="Helicase C-terminal" evidence="9">
    <location>
        <begin position="928"/>
        <end position="1073"/>
    </location>
</feature>
<feature type="region of interest" description="Disordered" evidence="7">
    <location>
        <begin position="1"/>
        <end position="151"/>
    </location>
</feature>
<dbReference type="Pfam" id="PF23469">
    <property type="entry name" value="KH_12"/>
    <property type="match status" value="1"/>
</dbReference>
<dbReference type="SMART" id="SM00490">
    <property type="entry name" value="HELICc"/>
    <property type="match status" value="1"/>
</dbReference>
<keyword evidence="4 10" id="KW-0347">Helicase</keyword>
<evidence type="ECO:0000256" key="5">
    <source>
        <dbReference type="ARBA" id="ARBA00022840"/>
    </source>
</evidence>
<dbReference type="SMART" id="SM00487">
    <property type="entry name" value="DEXDc"/>
    <property type="match status" value="1"/>
</dbReference>
<dbReference type="STRING" id="2880.D8LJ88"/>
<evidence type="ECO:0000256" key="6">
    <source>
        <dbReference type="ARBA" id="ARBA00038511"/>
    </source>
</evidence>
<dbReference type="Gene3D" id="3.40.50.300">
    <property type="entry name" value="P-loop containing nucleotide triphosphate hydrolases"/>
    <property type="match status" value="2"/>
</dbReference>
<evidence type="ECO:0000256" key="1">
    <source>
        <dbReference type="ARBA" id="ARBA00012552"/>
    </source>
</evidence>
<proteinExistence type="inferred from homology"/>
<dbReference type="InterPro" id="IPR011545">
    <property type="entry name" value="DEAD/DEAH_box_helicase_dom"/>
</dbReference>
<dbReference type="Pfam" id="PF00271">
    <property type="entry name" value="Helicase_C"/>
    <property type="match status" value="1"/>
</dbReference>
<dbReference type="GO" id="GO:0005524">
    <property type="term" value="F:ATP binding"/>
    <property type="evidence" value="ECO:0007669"/>
    <property type="project" value="UniProtKB-KW"/>
</dbReference>
<dbReference type="CDD" id="cd18787">
    <property type="entry name" value="SF2_C_DEAD"/>
    <property type="match status" value="1"/>
</dbReference>
<dbReference type="EC" id="3.6.4.13" evidence="1"/>
<keyword evidence="2" id="KW-0547">Nucleotide-binding</keyword>
<feature type="compositionally biased region" description="Basic and acidic residues" evidence="7">
    <location>
        <begin position="629"/>
        <end position="644"/>
    </location>
</feature>
<dbReference type="EMBL" id="FN649740">
    <property type="protein sequence ID" value="CBN76972.1"/>
    <property type="molecule type" value="Genomic_DNA"/>
</dbReference>
<feature type="compositionally biased region" description="Basic residues" evidence="7">
    <location>
        <begin position="1"/>
        <end position="26"/>
    </location>
</feature>
<dbReference type="PROSITE" id="PS51194">
    <property type="entry name" value="HELICASE_CTER"/>
    <property type="match status" value="1"/>
</dbReference>
<sequence length="1339" mass="144730">MAKKRSRSRSRSRSRDRKKTKDKGKRGRDGSPKRSDRDRGDRGRSDRDRDRGRDRDRDKKRGRSRSRSRSRSLDRKRRERDRKERDRRDRDKRGSSPRRGDRDRDNRDRDRDHRDRGKQDRASAKDSKGKDQDASKPTKDKPKAAAAGGGGVDLLSKLAAINARVTGKPAVAPAAAAAVLGATGAATASLGAQPAVLAAAALGASAVSIAQQAPAVVSPVSAEAPGTGAGGGGGGGGAKLEASLLANLKKKIKEKAAAPEKLKTTGVSFQAVEEETPPPPTEGSAPSIKLALGKPIGGKPLGGKTLGKKKGGFGFGRKAAGKNKPGTSKKHAGWADDEEDSEEDGEDDKTFFGMGKGSDDDDGGKKGLQGIPPWEQPEPSSLTSNGGGSAVASSGAAGGGGAAGEAEPIAGNGTAGGAGGEDDDEADPLDAFMTGLKAPSDNMSAAFGAGDMTSAAAANNAASGGAPDVSGILGNTISLDEIMRATKTNETWESDVMESESDVGGSEEEDYGKAFDLADDDDDDGDKEDETEPSDGEYVIPIRPIRKVKRKNGRKYYPPSEFVPADVGPDGKVVVPVKAESSFKETAEERRKREAEEEREESERKEFMENFRKAREEEEANRAVKAAKKQREDDVAEEDARRKEEKLGRVFAGEGDVMEEYERDKVEQDALQLLQDSMKKKELKPVDHSKISYISLRKNLYIIPKALAMASEEKKENDRLELEIKVRGKGCPPVLHSWEQCGFSDRVLAVIRRNNFEPVLGEGEGPIGLIMAPARELAVQIYNEARKFTKALGLRVTAVYGGAGVADQIADLKRGAEIVVCTPGRMIDILTMQAGKLVSLDRVSFVVLDEADRMFDMGFEPQIKMILQNVRPDRQTALFSATFPRTVETLAKRVLKMPLEIIVGGRSIASSDITQHVEIRDDDDKFMRLLQLLGVWYEKGNILVFVDTQSKCDTLFQDLSRAGYHGLSLHGGKDQTDRDFTIADFKNKSATLMVATSVAGRGLDVPDLVCVINYSCPNHLEDYVHRVGRTGRAGRKGTAYTFISAEEEKHAPTLIKALTQSKQKIPPELVKMAEEFQGKVDSGQARKASSGFSGKGFTFDDSEQSESQQMRSLEKRQYEIEQGLRDPSELLGGKEKGEEGDEGDEEESEASKAARAENLTKAAITAASKLLKSTDEVERMKGAAMMTAAKLGLAVPRPEPGGEGKDGKPKTPQEALKEAAAIALRYFSPDGKGPDSEPTHFTDKIVINDFPQQARWKITQKSTVNEVYEMTGVAIITKGMYIGNNQKPKEGEEKLHLVIEGKSDIDVQAGISEIRRILNEETMKVASSSSFSSGKYSVI</sequence>
<evidence type="ECO:0000259" key="9">
    <source>
        <dbReference type="PROSITE" id="PS51194"/>
    </source>
</evidence>
<feature type="compositionally biased region" description="Low complexity" evidence="7">
    <location>
        <begin position="563"/>
        <end position="579"/>
    </location>
</feature>
<dbReference type="InParanoid" id="D8LJ88"/>
<evidence type="ECO:0000259" key="8">
    <source>
        <dbReference type="PROSITE" id="PS51192"/>
    </source>
</evidence>
<evidence type="ECO:0000256" key="4">
    <source>
        <dbReference type="ARBA" id="ARBA00022806"/>
    </source>
</evidence>
<evidence type="ECO:0000313" key="10">
    <source>
        <dbReference type="EMBL" id="CBN76972.1"/>
    </source>
</evidence>
<evidence type="ECO:0000313" key="11">
    <source>
        <dbReference type="Proteomes" id="UP000002630"/>
    </source>
</evidence>
<feature type="compositionally biased region" description="Basic and acidic residues" evidence="7">
    <location>
        <begin position="81"/>
        <end position="143"/>
    </location>
</feature>
<feature type="domain" description="Helicase ATP-binding" evidence="8">
    <location>
        <begin position="758"/>
        <end position="901"/>
    </location>
</feature>
<feature type="compositionally biased region" description="Basic residues" evidence="7">
    <location>
        <begin position="544"/>
        <end position="554"/>
    </location>
</feature>
<feature type="compositionally biased region" description="Acidic residues" evidence="7">
    <location>
        <begin position="517"/>
        <end position="535"/>
    </location>
</feature>
<dbReference type="GO" id="GO:0003724">
    <property type="term" value="F:RNA helicase activity"/>
    <property type="evidence" value="ECO:0007669"/>
    <property type="project" value="UniProtKB-EC"/>
</dbReference>